<evidence type="ECO:0000256" key="1">
    <source>
        <dbReference type="SAM" id="SignalP"/>
    </source>
</evidence>
<dbReference type="Gene3D" id="1.20.1600.10">
    <property type="entry name" value="Outer membrane efflux proteins (OEP)"/>
    <property type="match status" value="1"/>
</dbReference>
<dbReference type="RefSeq" id="WP_286337499.1">
    <property type="nucleotide sequence ID" value="NZ_AP027370.1"/>
</dbReference>
<feature type="chain" id="PRO_5045235608" evidence="1">
    <location>
        <begin position="23"/>
        <end position="398"/>
    </location>
</feature>
<evidence type="ECO:0000313" key="3">
    <source>
        <dbReference type="Proteomes" id="UP001321445"/>
    </source>
</evidence>
<evidence type="ECO:0000313" key="2">
    <source>
        <dbReference type="EMBL" id="BDY12298.1"/>
    </source>
</evidence>
<proteinExistence type="predicted"/>
<sequence length="398" mass="45203">MIRQLMLLATFSAILMASNAVLDYIKAAQKRLQMDRQLQMIEQQQQLGISAKKINRFTSFSVDAFYTDTKADLLPKRFNTTDISLSDTIDIFNKSGIAIEKIRLQAKQNRYLLESQKRQLFLSLIEMIASWHRTREVLQLHRKLYHEQESVLKQLKKAVNAGAMPKIESERFANTLSLFHAKIIDEQTMLETMGARLKLYVPKRTIPSLKVERLQADMNGFLLHATSLRLKYVESELAQKEAEAIQKSWLPEAIVGTAYQQNSDPTANGDNYSVFAGVHISLDAGIGKKAEAARVHAIRSKSQAIAAKIEVSEHYLNYLGSIRSAEKQAKILEPALRQAKSTLKSIKTAYLKHYTDFNSYLQAFQSYLALREKSIEVAIMKQKNILILNMLSSGAIYE</sequence>
<gene>
    <name evidence="2" type="ORF">HCR_06100</name>
</gene>
<protein>
    <submittedName>
        <fullName evidence="2">Uncharacterized protein</fullName>
    </submittedName>
</protein>
<keyword evidence="1" id="KW-0732">Signal</keyword>
<accession>A0ABN6WTU5</accession>
<feature type="signal peptide" evidence="1">
    <location>
        <begin position="1"/>
        <end position="22"/>
    </location>
</feature>
<dbReference type="Proteomes" id="UP001321445">
    <property type="component" value="Chromosome"/>
</dbReference>
<dbReference type="EMBL" id="AP027370">
    <property type="protein sequence ID" value="BDY12298.1"/>
    <property type="molecule type" value="Genomic_DNA"/>
</dbReference>
<dbReference type="SUPFAM" id="SSF56954">
    <property type="entry name" value="Outer membrane efflux proteins (OEP)"/>
    <property type="match status" value="1"/>
</dbReference>
<organism evidence="2 3">
    <name type="scientific">Hydrogenimonas cancrithermarum</name>
    <dbReference type="NCBI Taxonomy" id="2993563"/>
    <lineage>
        <taxon>Bacteria</taxon>
        <taxon>Pseudomonadati</taxon>
        <taxon>Campylobacterota</taxon>
        <taxon>Epsilonproteobacteria</taxon>
        <taxon>Campylobacterales</taxon>
        <taxon>Hydrogenimonadaceae</taxon>
        <taxon>Hydrogenimonas</taxon>
    </lineage>
</organism>
<reference evidence="2 3" key="1">
    <citation type="submission" date="2023-03" db="EMBL/GenBank/DDBJ databases">
        <title>Description of Hydrogenimonas sp. ISO32.</title>
        <authorList>
            <person name="Mino S."/>
            <person name="Fukazawa S."/>
            <person name="Sawabe T."/>
        </authorList>
    </citation>
    <scope>NUCLEOTIDE SEQUENCE [LARGE SCALE GENOMIC DNA]</scope>
    <source>
        <strain evidence="2 3">ISO32</strain>
    </source>
</reference>
<name>A0ABN6WTU5_9BACT</name>
<keyword evidence="3" id="KW-1185">Reference proteome</keyword>